<feature type="domain" description="CcmH/CycL/Ccl2/NrfF N-terminal" evidence="8">
    <location>
        <begin position="29"/>
        <end position="126"/>
    </location>
</feature>
<comment type="function">
    <text evidence="6">Possible subunit of a heme lyase.</text>
</comment>
<evidence type="ECO:0000313" key="10">
    <source>
        <dbReference type="Proteomes" id="UP001163687"/>
    </source>
</evidence>
<gene>
    <name evidence="9" type="ORF">caldi_22210</name>
</gene>
<dbReference type="KEGG" id="cmic:caldi_22210"/>
<dbReference type="RefSeq" id="WP_264841808.1">
    <property type="nucleotide sequence ID" value="NZ_AP025628.1"/>
</dbReference>
<dbReference type="PANTHER" id="PTHR47870:SF4">
    <property type="entry name" value="CYTOCHROME C-TYPE BIOGENESIS PROTEIN CYCH"/>
    <property type="match status" value="1"/>
</dbReference>
<dbReference type="GO" id="GO:0046872">
    <property type="term" value="F:metal ion binding"/>
    <property type="evidence" value="ECO:0007669"/>
    <property type="project" value="UniProtKB-KW"/>
</dbReference>
<dbReference type="Pfam" id="PF03918">
    <property type="entry name" value="CcmH"/>
    <property type="match status" value="1"/>
</dbReference>
<evidence type="ECO:0000256" key="1">
    <source>
        <dbReference type="ARBA" id="ARBA00010342"/>
    </source>
</evidence>
<evidence type="ECO:0000256" key="4">
    <source>
        <dbReference type="ARBA" id="ARBA00022729"/>
    </source>
</evidence>
<keyword evidence="6" id="KW-0472">Membrane</keyword>
<dbReference type="InterPro" id="IPR051263">
    <property type="entry name" value="C-type_cytochrome_biogenesis"/>
</dbReference>
<keyword evidence="10" id="KW-1185">Reference proteome</keyword>
<feature type="region of interest" description="Disordered" evidence="7">
    <location>
        <begin position="138"/>
        <end position="159"/>
    </location>
</feature>
<proteinExistence type="inferred from homology"/>
<dbReference type="InterPro" id="IPR005616">
    <property type="entry name" value="CcmH/CycL/Ccl2/NrfF_N"/>
</dbReference>
<protein>
    <recommendedName>
        <fullName evidence="6">Cytochrome c-type biogenesis protein</fullName>
    </recommendedName>
</protein>
<feature type="chain" id="PRO_5041483232" description="Cytochrome c-type biogenesis protein" evidence="6">
    <location>
        <begin position="28"/>
        <end position="172"/>
    </location>
</feature>
<dbReference type="AlphaFoldDB" id="A0AA35G8J4"/>
<feature type="transmembrane region" description="Helical" evidence="6">
    <location>
        <begin position="100"/>
        <end position="123"/>
    </location>
</feature>
<sequence length="172" mass="18495">MSRVRAALLALAASILMVLGGARPAGAVHTADQVRAVARQIRCPLCKNLSAWDSDTLPSREIVADVERRLHAGETPEQILAAYEARYGAWILMYPPRRGVFWLMWLAPFAAVALGGAVLVTLLRRWLRVYPGGADSPGAGGAAEGAPGPGPRARRPSARSRARAAAEWLEFF</sequence>
<keyword evidence="6" id="KW-1133">Transmembrane helix</keyword>
<name>A0AA35G8J4_9FIRM</name>
<keyword evidence="3 6" id="KW-0479">Metal-binding</keyword>
<evidence type="ECO:0000259" key="8">
    <source>
        <dbReference type="Pfam" id="PF03918"/>
    </source>
</evidence>
<comment type="similarity">
    <text evidence="1 6">Belongs to the CcmH/CycL/Ccl2/NrfF family.</text>
</comment>
<evidence type="ECO:0000256" key="7">
    <source>
        <dbReference type="SAM" id="MobiDB-lite"/>
    </source>
</evidence>
<evidence type="ECO:0000256" key="3">
    <source>
        <dbReference type="ARBA" id="ARBA00022723"/>
    </source>
</evidence>
<dbReference type="InterPro" id="IPR038297">
    <property type="entry name" value="CcmH/CycL/NrfF/Ccl2_sf"/>
</dbReference>
<evidence type="ECO:0000256" key="2">
    <source>
        <dbReference type="ARBA" id="ARBA00022617"/>
    </source>
</evidence>
<accession>A0AA35G8J4</accession>
<dbReference type="CDD" id="cd16378">
    <property type="entry name" value="CcmH_N"/>
    <property type="match status" value="1"/>
</dbReference>
<keyword evidence="5 6" id="KW-0408">Iron</keyword>
<feature type="signal peptide" evidence="6">
    <location>
        <begin position="1"/>
        <end position="27"/>
    </location>
</feature>
<organism evidence="9 10">
    <name type="scientific">Caldinitratiruptor microaerophilus</name>
    <dbReference type="NCBI Taxonomy" id="671077"/>
    <lineage>
        <taxon>Bacteria</taxon>
        <taxon>Bacillati</taxon>
        <taxon>Bacillota</taxon>
        <taxon>Clostridia</taxon>
        <taxon>Eubacteriales</taxon>
        <taxon>Symbiobacteriaceae</taxon>
        <taxon>Caldinitratiruptor</taxon>
    </lineage>
</organism>
<dbReference type="PANTHER" id="PTHR47870">
    <property type="entry name" value="CYTOCHROME C-TYPE BIOGENESIS PROTEIN CCMH"/>
    <property type="match status" value="1"/>
</dbReference>
<dbReference type="Gene3D" id="1.10.8.640">
    <property type="entry name" value="Cytochrome C biogenesis protein"/>
    <property type="match status" value="1"/>
</dbReference>
<keyword evidence="2 6" id="KW-0349">Heme</keyword>
<evidence type="ECO:0000256" key="5">
    <source>
        <dbReference type="ARBA" id="ARBA00023004"/>
    </source>
</evidence>
<evidence type="ECO:0000256" key="6">
    <source>
        <dbReference type="RuleBase" id="RU364112"/>
    </source>
</evidence>
<dbReference type="EMBL" id="AP025628">
    <property type="protein sequence ID" value="BDG61131.1"/>
    <property type="molecule type" value="Genomic_DNA"/>
</dbReference>
<evidence type="ECO:0000313" key="9">
    <source>
        <dbReference type="EMBL" id="BDG61131.1"/>
    </source>
</evidence>
<keyword evidence="6" id="KW-0812">Transmembrane</keyword>
<dbReference type="GO" id="GO:0005886">
    <property type="term" value="C:plasma membrane"/>
    <property type="evidence" value="ECO:0007669"/>
    <property type="project" value="TreeGrafter"/>
</dbReference>
<keyword evidence="4 6" id="KW-0732">Signal</keyword>
<reference evidence="9" key="1">
    <citation type="submission" date="2022-03" db="EMBL/GenBank/DDBJ databases">
        <title>Complete genome sequence of Caldinitratiruptor microaerophilus.</title>
        <authorList>
            <person name="Mukaiyama R."/>
            <person name="Nishiyama T."/>
            <person name="Ueda K."/>
        </authorList>
    </citation>
    <scope>NUCLEOTIDE SEQUENCE</scope>
    <source>
        <strain evidence="9">JCM 16183</strain>
    </source>
</reference>
<dbReference type="Proteomes" id="UP001163687">
    <property type="component" value="Chromosome"/>
</dbReference>